<comment type="subcellular location">
    <subcellularLocation>
        <location evidence="1">Cytoplasm</location>
    </subcellularLocation>
</comment>
<gene>
    <name evidence="17" type="ORF">BCR44DRAFT_125373</name>
</gene>
<evidence type="ECO:0000313" key="18">
    <source>
        <dbReference type="Proteomes" id="UP000193411"/>
    </source>
</evidence>
<protein>
    <recommendedName>
        <fullName evidence="13">Histidine--tRNA ligase, mitochondrial</fullName>
        <ecNumber evidence="3">6.1.1.21</ecNumber>
    </recommendedName>
    <alternativeName>
        <fullName evidence="10">Histidyl-tRNA synthetase</fullName>
    </alternativeName>
</protein>
<evidence type="ECO:0000256" key="8">
    <source>
        <dbReference type="ARBA" id="ARBA00022917"/>
    </source>
</evidence>
<feature type="region of interest" description="Disordered" evidence="15">
    <location>
        <begin position="346"/>
        <end position="369"/>
    </location>
</feature>
<dbReference type="GO" id="GO:0004821">
    <property type="term" value="F:histidine-tRNA ligase activity"/>
    <property type="evidence" value="ECO:0007669"/>
    <property type="project" value="UniProtKB-EC"/>
</dbReference>
<proteinExistence type="inferred from homology"/>
<dbReference type="Pfam" id="PF13393">
    <property type="entry name" value="tRNA-synt_His"/>
    <property type="match status" value="1"/>
</dbReference>
<dbReference type="CDD" id="cd00859">
    <property type="entry name" value="HisRS_anticodon"/>
    <property type="match status" value="1"/>
</dbReference>
<evidence type="ECO:0000256" key="6">
    <source>
        <dbReference type="ARBA" id="ARBA00022741"/>
    </source>
</evidence>
<dbReference type="OrthoDB" id="1906957at2759"/>
<evidence type="ECO:0000256" key="15">
    <source>
        <dbReference type="SAM" id="MobiDB-lite"/>
    </source>
</evidence>
<dbReference type="InterPro" id="IPR041715">
    <property type="entry name" value="HisRS-like_core"/>
</dbReference>
<dbReference type="FunFam" id="3.40.50.800:FF:000015">
    <property type="entry name" value="Histidyl-tRNA synthetase, mitochondrial"/>
    <property type="match status" value="1"/>
</dbReference>
<comment type="caution">
    <text evidence="17">The sequence shown here is derived from an EMBL/GenBank/DDBJ whole genome shotgun (WGS) entry which is preliminary data.</text>
</comment>
<evidence type="ECO:0000259" key="16">
    <source>
        <dbReference type="PROSITE" id="PS50862"/>
    </source>
</evidence>
<organism evidence="17 18">
    <name type="scientific">Catenaria anguillulae PL171</name>
    <dbReference type="NCBI Taxonomy" id="765915"/>
    <lineage>
        <taxon>Eukaryota</taxon>
        <taxon>Fungi</taxon>
        <taxon>Fungi incertae sedis</taxon>
        <taxon>Blastocladiomycota</taxon>
        <taxon>Blastocladiomycetes</taxon>
        <taxon>Blastocladiales</taxon>
        <taxon>Catenariaceae</taxon>
        <taxon>Catenaria</taxon>
    </lineage>
</organism>
<dbReference type="PANTHER" id="PTHR11476:SF7">
    <property type="entry name" value="HISTIDINE--TRNA LIGASE"/>
    <property type="match status" value="1"/>
</dbReference>
<comment type="function">
    <text evidence="12">Catalyzes the aminoacylation of histidyl-tRNA in both the cytoplasm and the mitochondrion.</text>
</comment>
<evidence type="ECO:0000256" key="11">
    <source>
        <dbReference type="ARBA" id="ARBA00047639"/>
    </source>
</evidence>
<keyword evidence="9 17" id="KW-0030">Aminoacyl-tRNA synthetase</keyword>
<evidence type="ECO:0000256" key="9">
    <source>
        <dbReference type="ARBA" id="ARBA00023146"/>
    </source>
</evidence>
<evidence type="ECO:0000313" key="17">
    <source>
        <dbReference type="EMBL" id="ORZ36693.1"/>
    </source>
</evidence>
<dbReference type="GO" id="GO:0003723">
    <property type="term" value="F:RNA binding"/>
    <property type="evidence" value="ECO:0007669"/>
    <property type="project" value="TreeGrafter"/>
</dbReference>
<evidence type="ECO:0000256" key="5">
    <source>
        <dbReference type="ARBA" id="ARBA00022598"/>
    </source>
</evidence>
<keyword evidence="4" id="KW-0963">Cytoplasm</keyword>
<dbReference type="GO" id="GO:0006427">
    <property type="term" value="P:histidyl-tRNA aminoacylation"/>
    <property type="evidence" value="ECO:0007669"/>
    <property type="project" value="InterPro"/>
</dbReference>
<evidence type="ECO:0000256" key="7">
    <source>
        <dbReference type="ARBA" id="ARBA00022840"/>
    </source>
</evidence>
<evidence type="ECO:0000256" key="13">
    <source>
        <dbReference type="ARBA" id="ARBA00067413"/>
    </source>
</evidence>
<dbReference type="GO" id="GO:0005524">
    <property type="term" value="F:ATP binding"/>
    <property type="evidence" value="ECO:0007669"/>
    <property type="project" value="UniProtKB-KW"/>
</dbReference>
<evidence type="ECO:0000256" key="14">
    <source>
        <dbReference type="PIRSR" id="PIRSR001549-1"/>
    </source>
</evidence>
<keyword evidence="6" id="KW-0547">Nucleotide-binding</keyword>
<feature type="binding site" evidence="14">
    <location>
        <position position="169"/>
    </location>
    <ligand>
        <name>L-histidine</name>
        <dbReference type="ChEBI" id="CHEBI:57595"/>
    </ligand>
</feature>
<feature type="binding site" evidence="14">
    <location>
        <begin position="321"/>
        <end position="322"/>
    </location>
    <ligand>
        <name>L-histidine</name>
        <dbReference type="ChEBI" id="CHEBI:57595"/>
    </ligand>
</feature>
<evidence type="ECO:0000256" key="12">
    <source>
        <dbReference type="ARBA" id="ARBA00058343"/>
    </source>
</evidence>
<dbReference type="Gene3D" id="3.40.50.800">
    <property type="entry name" value="Anticodon-binding domain"/>
    <property type="match status" value="1"/>
</dbReference>
<evidence type="ECO:0000256" key="10">
    <source>
        <dbReference type="ARBA" id="ARBA00030619"/>
    </source>
</evidence>
<keyword evidence="5" id="KW-0436">Ligase</keyword>
<dbReference type="InterPro" id="IPR015807">
    <property type="entry name" value="His-tRNA-ligase"/>
</dbReference>
<dbReference type="FunFam" id="3.30.930.10:FF:000021">
    <property type="entry name" value="Probable histidine--tRNA ligase, mitochondrial"/>
    <property type="match status" value="1"/>
</dbReference>
<comment type="catalytic activity">
    <reaction evidence="11">
        <text>tRNA(His) + L-histidine + ATP = L-histidyl-tRNA(His) + AMP + diphosphate + H(+)</text>
        <dbReference type="Rhea" id="RHEA:17313"/>
        <dbReference type="Rhea" id="RHEA-COMP:9665"/>
        <dbReference type="Rhea" id="RHEA-COMP:9689"/>
        <dbReference type="ChEBI" id="CHEBI:15378"/>
        <dbReference type="ChEBI" id="CHEBI:30616"/>
        <dbReference type="ChEBI" id="CHEBI:33019"/>
        <dbReference type="ChEBI" id="CHEBI:57595"/>
        <dbReference type="ChEBI" id="CHEBI:78442"/>
        <dbReference type="ChEBI" id="CHEBI:78527"/>
        <dbReference type="ChEBI" id="CHEBI:456215"/>
        <dbReference type="EC" id="6.1.1.21"/>
    </reaction>
</comment>
<dbReference type="EMBL" id="MCFL01000015">
    <property type="protein sequence ID" value="ORZ36693.1"/>
    <property type="molecule type" value="Genomic_DNA"/>
</dbReference>
<dbReference type="PIRSF" id="PIRSF001549">
    <property type="entry name" value="His-tRNA_synth"/>
    <property type="match status" value="1"/>
</dbReference>
<dbReference type="CDD" id="cd00773">
    <property type="entry name" value="HisRS-like_core"/>
    <property type="match status" value="1"/>
</dbReference>
<name>A0A1Y2HSK1_9FUNG</name>
<dbReference type="InterPro" id="IPR045864">
    <property type="entry name" value="aa-tRNA-synth_II/BPL/LPL"/>
</dbReference>
<dbReference type="InterPro" id="IPR033656">
    <property type="entry name" value="HisRS_anticodon"/>
</dbReference>
<dbReference type="Gene3D" id="3.30.930.10">
    <property type="entry name" value="Bira Bifunctional Protein, Domain 2"/>
    <property type="match status" value="1"/>
</dbReference>
<dbReference type="SUPFAM" id="SSF55681">
    <property type="entry name" value="Class II aaRS and biotin synthetases"/>
    <property type="match status" value="1"/>
</dbReference>
<dbReference type="Pfam" id="PF03129">
    <property type="entry name" value="HGTP_anticodon"/>
    <property type="match status" value="1"/>
</dbReference>
<dbReference type="InterPro" id="IPR004154">
    <property type="entry name" value="Anticodon-bd"/>
</dbReference>
<sequence length="529" mass="58251">MSAINEIQTATAVPAADVAAAAGAPAPDVKRRAKKEKVAEEKKFNLKTPKGTTDFMPSEMALREQIFSTITSIFKQHGGVTIDTPVFELKEILSGKYGEDSKLIYDLQDQGGELCSLRYDLTVPFARFLAMNGNQFPAIKRYHIAKVYRRDQPAMTKGRRREFFQCDFDIAGAYDPMIPDAEILTILTRILTELDVGRFQIKLNHRGILDGIFSVCGVPTDLLRPISSAVDKMDKMPWAEVKKEMLEKGITDEVAEAIGVYVKQKGSKELVQALLQDEKLSGNAQAKAALDELALLFEYLDVFEVTDKISFDLSLARGLDYYTGVIFEAILLDELTTAQIQGTAPLKKDKKSSSKAKDDQDADNDENVGIGSIAAGGRYDELVGMFAGTSKKGVSKKIPCVGLSVGVERVFSVLAKKQARETKASATQVLVMSVGDGLLAERMQVAKELWRAGIAAEFMYKKKPKPQQQFTMCDKEQIPYAVILGPDELAEGKVRIKDMRQKVEGDAAAGVVVLRDDMVAQVQERLAQL</sequence>
<feature type="binding site" evidence="14">
    <location>
        <position position="165"/>
    </location>
    <ligand>
        <name>L-histidine</name>
        <dbReference type="ChEBI" id="CHEBI:57595"/>
    </ligand>
</feature>
<reference evidence="17 18" key="1">
    <citation type="submission" date="2016-07" db="EMBL/GenBank/DDBJ databases">
        <title>Pervasive Adenine N6-methylation of Active Genes in Fungi.</title>
        <authorList>
            <consortium name="DOE Joint Genome Institute"/>
            <person name="Mondo S.J."/>
            <person name="Dannebaum R.O."/>
            <person name="Kuo R.C."/>
            <person name="Labutti K."/>
            <person name="Haridas S."/>
            <person name="Kuo A."/>
            <person name="Salamov A."/>
            <person name="Ahrendt S.R."/>
            <person name="Lipzen A."/>
            <person name="Sullivan W."/>
            <person name="Andreopoulos W.B."/>
            <person name="Clum A."/>
            <person name="Lindquist E."/>
            <person name="Daum C."/>
            <person name="Ramamoorthy G.K."/>
            <person name="Gryganskyi A."/>
            <person name="Culley D."/>
            <person name="Magnuson J.K."/>
            <person name="James T.Y."/>
            <person name="O'Malley M.A."/>
            <person name="Stajich J.E."/>
            <person name="Spatafora J.W."/>
            <person name="Visel A."/>
            <person name="Grigoriev I.V."/>
        </authorList>
    </citation>
    <scope>NUCLEOTIDE SEQUENCE [LARGE SCALE GENOMIC DNA]</scope>
    <source>
        <strain evidence="17 18">PL171</strain>
    </source>
</reference>
<evidence type="ECO:0000256" key="2">
    <source>
        <dbReference type="ARBA" id="ARBA00008226"/>
    </source>
</evidence>
<dbReference type="InterPro" id="IPR036621">
    <property type="entry name" value="Anticodon-bd_dom_sf"/>
</dbReference>
<dbReference type="GO" id="GO:0005829">
    <property type="term" value="C:cytosol"/>
    <property type="evidence" value="ECO:0007669"/>
    <property type="project" value="TreeGrafter"/>
</dbReference>
<dbReference type="EC" id="6.1.1.21" evidence="3"/>
<dbReference type="InterPro" id="IPR006195">
    <property type="entry name" value="aa-tRNA-synth_II"/>
</dbReference>
<feature type="binding site" evidence="14">
    <location>
        <position position="317"/>
    </location>
    <ligand>
        <name>L-histidine</name>
        <dbReference type="ChEBI" id="CHEBI:57595"/>
    </ligand>
</feature>
<dbReference type="STRING" id="765915.A0A1Y2HSK1"/>
<evidence type="ECO:0000256" key="1">
    <source>
        <dbReference type="ARBA" id="ARBA00004496"/>
    </source>
</evidence>
<dbReference type="GO" id="GO:0005739">
    <property type="term" value="C:mitochondrion"/>
    <property type="evidence" value="ECO:0007669"/>
    <property type="project" value="TreeGrafter"/>
</dbReference>
<evidence type="ECO:0000256" key="4">
    <source>
        <dbReference type="ARBA" id="ARBA00022490"/>
    </source>
</evidence>
<keyword evidence="8" id="KW-0648">Protein biosynthesis</keyword>
<dbReference type="GO" id="GO:0032543">
    <property type="term" value="P:mitochondrial translation"/>
    <property type="evidence" value="ECO:0007669"/>
    <property type="project" value="TreeGrafter"/>
</dbReference>
<dbReference type="InterPro" id="IPR004516">
    <property type="entry name" value="HisRS/HisZ"/>
</dbReference>
<keyword evidence="18" id="KW-1185">Reference proteome</keyword>
<dbReference type="Proteomes" id="UP000193411">
    <property type="component" value="Unassembled WGS sequence"/>
</dbReference>
<comment type="similarity">
    <text evidence="2">Belongs to the class-II aminoacyl-tRNA synthetase family.</text>
</comment>
<dbReference type="PANTHER" id="PTHR11476">
    <property type="entry name" value="HISTIDYL-TRNA SYNTHETASE"/>
    <property type="match status" value="1"/>
</dbReference>
<evidence type="ECO:0000256" key="3">
    <source>
        <dbReference type="ARBA" id="ARBA00012815"/>
    </source>
</evidence>
<dbReference type="SUPFAM" id="SSF52954">
    <property type="entry name" value="Class II aaRS ABD-related"/>
    <property type="match status" value="1"/>
</dbReference>
<feature type="binding site" evidence="14">
    <location>
        <begin position="120"/>
        <end position="122"/>
    </location>
    <ligand>
        <name>L-histidine</name>
        <dbReference type="ChEBI" id="CHEBI:57595"/>
    </ligand>
</feature>
<feature type="domain" description="Aminoacyl-transfer RNA synthetases class-II family profile" evidence="16">
    <location>
        <begin position="28"/>
        <end position="414"/>
    </location>
</feature>
<dbReference type="AlphaFoldDB" id="A0A1Y2HSK1"/>
<accession>A0A1Y2HSK1</accession>
<feature type="binding site" evidence="14">
    <location>
        <position position="149"/>
    </location>
    <ligand>
        <name>L-histidine</name>
        <dbReference type="ChEBI" id="CHEBI:57595"/>
    </ligand>
</feature>
<dbReference type="PROSITE" id="PS50862">
    <property type="entry name" value="AA_TRNA_LIGASE_II"/>
    <property type="match status" value="1"/>
</dbReference>
<keyword evidence="7" id="KW-0067">ATP-binding</keyword>
<dbReference type="HAMAP" id="MF_00127">
    <property type="entry name" value="His_tRNA_synth"/>
    <property type="match status" value="1"/>
</dbReference>